<name>A0A3N4YKS5_9MICO</name>
<protein>
    <submittedName>
        <fullName evidence="7">DNA-binding transcriptional LysR family regulator</fullName>
    </submittedName>
</protein>
<dbReference type="Proteomes" id="UP000280501">
    <property type="component" value="Unassembled WGS sequence"/>
</dbReference>
<feature type="region of interest" description="Disordered" evidence="5">
    <location>
        <begin position="294"/>
        <end position="315"/>
    </location>
</feature>
<evidence type="ECO:0000256" key="5">
    <source>
        <dbReference type="SAM" id="MobiDB-lite"/>
    </source>
</evidence>
<gene>
    <name evidence="7" type="ORF">EDD34_0612</name>
</gene>
<dbReference type="InterPro" id="IPR036388">
    <property type="entry name" value="WH-like_DNA-bd_sf"/>
</dbReference>
<evidence type="ECO:0000256" key="1">
    <source>
        <dbReference type="ARBA" id="ARBA00009437"/>
    </source>
</evidence>
<dbReference type="Gene3D" id="3.40.190.10">
    <property type="entry name" value="Periplasmic binding protein-like II"/>
    <property type="match status" value="2"/>
</dbReference>
<comment type="similarity">
    <text evidence="1">Belongs to the LysR transcriptional regulatory family.</text>
</comment>
<reference evidence="7 8" key="1">
    <citation type="submission" date="2018-11" db="EMBL/GenBank/DDBJ databases">
        <title>Sequencing the genomes of 1000 actinobacteria strains.</title>
        <authorList>
            <person name="Klenk H.-P."/>
        </authorList>
    </citation>
    <scope>NUCLEOTIDE SEQUENCE [LARGE SCALE GENOMIC DNA]</scope>
    <source>
        <strain evidence="7 8">DSM 15700</strain>
    </source>
</reference>
<evidence type="ECO:0000259" key="6">
    <source>
        <dbReference type="PROSITE" id="PS50931"/>
    </source>
</evidence>
<dbReference type="SUPFAM" id="SSF53850">
    <property type="entry name" value="Periplasmic binding protein-like II"/>
    <property type="match status" value="1"/>
</dbReference>
<keyword evidence="3 7" id="KW-0238">DNA-binding</keyword>
<dbReference type="GO" id="GO:0003700">
    <property type="term" value="F:DNA-binding transcription factor activity"/>
    <property type="evidence" value="ECO:0007669"/>
    <property type="project" value="InterPro"/>
</dbReference>
<evidence type="ECO:0000313" key="7">
    <source>
        <dbReference type="EMBL" id="RPF20036.1"/>
    </source>
</evidence>
<organism evidence="7 8">
    <name type="scientific">Myceligenerans xiligouense</name>
    <dbReference type="NCBI Taxonomy" id="253184"/>
    <lineage>
        <taxon>Bacteria</taxon>
        <taxon>Bacillati</taxon>
        <taxon>Actinomycetota</taxon>
        <taxon>Actinomycetes</taxon>
        <taxon>Micrococcales</taxon>
        <taxon>Promicromonosporaceae</taxon>
        <taxon>Myceligenerans</taxon>
    </lineage>
</organism>
<dbReference type="SUPFAM" id="SSF46785">
    <property type="entry name" value="Winged helix' DNA-binding domain"/>
    <property type="match status" value="1"/>
</dbReference>
<dbReference type="OrthoDB" id="4131546at2"/>
<dbReference type="Pfam" id="PF00126">
    <property type="entry name" value="HTH_1"/>
    <property type="match status" value="1"/>
</dbReference>
<dbReference type="AlphaFoldDB" id="A0A3N4YKS5"/>
<dbReference type="PROSITE" id="PS50931">
    <property type="entry name" value="HTH_LYSR"/>
    <property type="match status" value="1"/>
</dbReference>
<comment type="caution">
    <text evidence="7">The sequence shown here is derived from an EMBL/GenBank/DDBJ whole genome shotgun (WGS) entry which is preliminary data.</text>
</comment>
<proteinExistence type="inferred from homology"/>
<keyword evidence="2" id="KW-0805">Transcription regulation</keyword>
<dbReference type="Gene3D" id="1.10.10.10">
    <property type="entry name" value="Winged helix-like DNA-binding domain superfamily/Winged helix DNA-binding domain"/>
    <property type="match status" value="1"/>
</dbReference>
<dbReference type="EMBL" id="RKQZ01000001">
    <property type="protein sequence ID" value="RPF20036.1"/>
    <property type="molecule type" value="Genomic_DNA"/>
</dbReference>
<dbReference type="GO" id="GO:0032993">
    <property type="term" value="C:protein-DNA complex"/>
    <property type="evidence" value="ECO:0007669"/>
    <property type="project" value="TreeGrafter"/>
</dbReference>
<keyword evidence="8" id="KW-1185">Reference proteome</keyword>
<dbReference type="RefSeq" id="WP_123813260.1">
    <property type="nucleotide sequence ID" value="NZ_RKQZ01000001.1"/>
</dbReference>
<dbReference type="PANTHER" id="PTHR30346:SF29">
    <property type="entry name" value="LYSR SUBSTRATE-BINDING"/>
    <property type="match status" value="1"/>
</dbReference>
<evidence type="ECO:0000256" key="2">
    <source>
        <dbReference type="ARBA" id="ARBA00023015"/>
    </source>
</evidence>
<keyword evidence="4" id="KW-0804">Transcription</keyword>
<feature type="compositionally biased region" description="Basic and acidic residues" evidence="5">
    <location>
        <begin position="294"/>
        <end position="303"/>
    </location>
</feature>
<sequence length="315" mass="33976">MLDVHRLRVFRSVVASGSVTAAASNLGYTSSAVSQHLTALQRETGLTLLVKAGRGLRPTAAGLALAKEADGVLERLGAAETLVSDLREGRTGSLRIGYFGSVGASWLPDVVRRLTTDFPGLRLDLELRDDIPDQPEQRPDLQLVVMMAEYTSAAGFTAHHLLDDSYVAVVPARHRFAGKEEIELADLADEPWIDNDFARGWCRRKLLEACAAAGFSPTFHVEAHDYPTALAFVDAGIGPTVLPELGTISLPPNTVPVRIVRPTPVRSVYVVVADPVADAPPVRAAIDELRRAAAREAARRTPPLEHGTTPARRHP</sequence>
<dbReference type="InterPro" id="IPR036390">
    <property type="entry name" value="WH_DNA-bd_sf"/>
</dbReference>
<evidence type="ECO:0000313" key="8">
    <source>
        <dbReference type="Proteomes" id="UP000280501"/>
    </source>
</evidence>
<dbReference type="InterPro" id="IPR000847">
    <property type="entry name" value="LysR_HTH_N"/>
</dbReference>
<dbReference type="GO" id="GO:0003677">
    <property type="term" value="F:DNA binding"/>
    <property type="evidence" value="ECO:0007669"/>
    <property type="project" value="UniProtKB-KW"/>
</dbReference>
<dbReference type="InterPro" id="IPR005119">
    <property type="entry name" value="LysR_subst-bd"/>
</dbReference>
<feature type="domain" description="HTH lysR-type" evidence="6">
    <location>
        <begin position="2"/>
        <end position="59"/>
    </location>
</feature>
<dbReference type="PANTHER" id="PTHR30346">
    <property type="entry name" value="TRANSCRIPTIONAL DUAL REGULATOR HCAR-RELATED"/>
    <property type="match status" value="1"/>
</dbReference>
<accession>A0A3N4YKS5</accession>
<evidence type="ECO:0000256" key="4">
    <source>
        <dbReference type="ARBA" id="ARBA00023163"/>
    </source>
</evidence>
<dbReference type="Pfam" id="PF03466">
    <property type="entry name" value="LysR_substrate"/>
    <property type="match status" value="1"/>
</dbReference>
<evidence type="ECO:0000256" key="3">
    <source>
        <dbReference type="ARBA" id="ARBA00023125"/>
    </source>
</evidence>